<evidence type="ECO:0000313" key="9">
    <source>
        <dbReference type="Proteomes" id="UP000694408"/>
    </source>
</evidence>
<evidence type="ECO:0000256" key="5">
    <source>
        <dbReference type="PROSITE-ProRule" id="PRU10007"/>
    </source>
</evidence>
<reference evidence="8" key="1">
    <citation type="submission" date="2025-08" db="UniProtKB">
        <authorList>
            <consortium name="Ensembl"/>
        </authorList>
    </citation>
    <scope>IDENTIFICATION</scope>
</reference>
<dbReference type="InterPro" id="IPR016161">
    <property type="entry name" value="Ald_DH/histidinol_DH"/>
</dbReference>
<evidence type="ECO:0000256" key="2">
    <source>
        <dbReference type="ARBA" id="ARBA00023002"/>
    </source>
</evidence>
<dbReference type="PROSITE" id="PS00687">
    <property type="entry name" value="ALDEHYDE_DEHYDR_GLU"/>
    <property type="match status" value="1"/>
</dbReference>
<evidence type="ECO:0000256" key="6">
    <source>
        <dbReference type="RuleBase" id="RU003345"/>
    </source>
</evidence>
<dbReference type="GO" id="GO:0004028">
    <property type="term" value="F:3-chloroallyl aldehyde dehydrogenase activity"/>
    <property type="evidence" value="ECO:0007669"/>
    <property type="project" value="TreeGrafter"/>
</dbReference>
<dbReference type="InterPro" id="IPR016162">
    <property type="entry name" value="Ald_DH_N"/>
</dbReference>
<protein>
    <recommendedName>
        <fullName evidence="3">Aldehyde dehydrogenase</fullName>
    </recommendedName>
</protein>
<dbReference type="InterPro" id="IPR015590">
    <property type="entry name" value="Aldehyde_DH_dom"/>
</dbReference>
<reference evidence="8" key="2">
    <citation type="submission" date="2025-09" db="UniProtKB">
        <authorList>
            <consortium name="Ensembl"/>
        </authorList>
    </citation>
    <scope>IDENTIFICATION</scope>
</reference>
<dbReference type="InterPro" id="IPR016163">
    <property type="entry name" value="Ald_DH_C"/>
</dbReference>
<dbReference type="Gene3D" id="3.40.309.10">
    <property type="entry name" value="Aldehyde Dehydrogenase, Chain A, domain 2"/>
    <property type="match status" value="1"/>
</dbReference>
<dbReference type="Proteomes" id="UP000694408">
    <property type="component" value="Unplaced"/>
</dbReference>
<comment type="similarity">
    <text evidence="1 3 6">Belongs to the aldehyde dehydrogenase family.</text>
</comment>
<dbReference type="PROSITE" id="PS00070">
    <property type="entry name" value="ALDEHYDE_DEHYDR_CYS"/>
    <property type="match status" value="1"/>
</dbReference>
<dbReference type="PANTHER" id="PTHR43570">
    <property type="entry name" value="ALDEHYDE DEHYDROGENASE"/>
    <property type="match status" value="1"/>
</dbReference>
<feature type="active site" evidence="4">
    <location>
        <position position="262"/>
    </location>
</feature>
<dbReference type="AlphaFoldDB" id="A0A8C5IZ82"/>
<accession>A0A8C5IZ82</accession>
<dbReference type="Gene3D" id="3.40.605.10">
    <property type="entry name" value="Aldehyde Dehydrogenase, Chain A, domain 1"/>
    <property type="match status" value="1"/>
</dbReference>
<dbReference type="PANTHER" id="PTHR43570:SF2">
    <property type="entry name" value="ALDEHYDE DEHYDROGENASE FAMILY 3 MEMBER B1"/>
    <property type="match status" value="1"/>
</dbReference>
<dbReference type="GO" id="GO:0006081">
    <property type="term" value="P:aldehyde metabolic process"/>
    <property type="evidence" value="ECO:0007669"/>
    <property type="project" value="InterPro"/>
</dbReference>
<organism evidence="8 9">
    <name type="scientific">Junco hyemalis</name>
    <name type="common">Dark-eyed junco</name>
    <dbReference type="NCBI Taxonomy" id="40217"/>
    <lineage>
        <taxon>Eukaryota</taxon>
        <taxon>Metazoa</taxon>
        <taxon>Chordata</taxon>
        <taxon>Craniata</taxon>
        <taxon>Vertebrata</taxon>
        <taxon>Euteleostomi</taxon>
        <taxon>Archelosauria</taxon>
        <taxon>Archosauria</taxon>
        <taxon>Dinosauria</taxon>
        <taxon>Saurischia</taxon>
        <taxon>Theropoda</taxon>
        <taxon>Coelurosauria</taxon>
        <taxon>Aves</taxon>
        <taxon>Neognathae</taxon>
        <taxon>Neoaves</taxon>
        <taxon>Telluraves</taxon>
        <taxon>Australaves</taxon>
        <taxon>Passeriformes</taxon>
        <taxon>Passerellidae</taxon>
        <taxon>Junco</taxon>
    </lineage>
</organism>
<evidence type="ECO:0000256" key="1">
    <source>
        <dbReference type="ARBA" id="ARBA00009986"/>
    </source>
</evidence>
<feature type="active site" evidence="4 5">
    <location>
        <position position="228"/>
    </location>
</feature>
<dbReference type="GO" id="GO:0005737">
    <property type="term" value="C:cytoplasm"/>
    <property type="evidence" value="ECO:0007669"/>
    <property type="project" value="TreeGrafter"/>
</dbReference>
<keyword evidence="9" id="KW-1185">Reference proteome</keyword>
<feature type="domain" description="Aldehyde dehydrogenase" evidence="7">
    <location>
        <begin position="25"/>
        <end position="438"/>
    </location>
</feature>
<evidence type="ECO:0000259" key="7">
    <source>
        <dbReference type="Pfam" id="PF00171"/>
    </source>
</evidence>
<dbReference type="InterPro" id="IPR012394">
    <property type="entry name" value="Aldehyde_DH_NAD(P)"/>
</dbReference>
<name>A0A8C5IZ82_JUNHY</name>
<keyword evidence="2 3" id="KW-0560">Oxidoreductase</keyword>
<dbReference type="PIRSF" id="PIRSF036492">
    <property type="entry name" value="ALDH"/>
    <property type="match status" value="1"/>
</dbReference>
<evidence type="ECO:0000256" key="4">
    <source>
        <dbReference type="PIRSR" id="PIRSR036492-1"/>
    </source>
</evidence>
<sequence length="495" mass="54781">VGRMNPYAGLVSHLRASWLSGKTRPMEYRVAQLEALGRFLDDKKQQIMDATASDLGKSPSPGHNTMEHWDKSCRTCQGHMLHPWSLQAPFETELSEILMCKNELHETLSNLSRWMKDEKVDRILDPYGVVLIIAPWNYPIHLFLVPLIGAIAAGEPKLPVPWPGGSQQCQGAFLISLQDCFAVVTGGVQETTRLLENKFDYIFFTGSPPVGRIVMTAAAKHLTPVTLELGGKNPCYVSDTCDVTNVARRVAWGRFFNAGQTCIAPDYLLCTLEMQEKLLPALQKAINDFYGPNPRESPDFGRIQFQRVQRLLCSGRVAIGGQTDEAERYIAPTVLVDVQPSDAVMQEEIFGPILPIIIITNMDEAIDFINSRERPLAIYAFSSDDKVVNRVLERTSSGGFCGNDTMMHVTLPSLPFGGIGNSGLGTHHGKFSFDTFSHARGCLKRGMGQEPLNAPRYPPYSQRKFGIIQAALKTARVSDCTLRMWVLGVLAPVLG</sequence>
<dbReference type="FunFam" id="3.40.309.10:FF:000003">
    <property type="entry name" value="Aldehyde dehydrogenase"/>
    <property type="match status" value="1"/>
</dbReference>
<evidence type="ECO:0000256" key="3">
    <source>
        <dbReference type="PIRNR" id="PIRNR036492"/>
    </source>
</evidence>
<evidence type="ECO:0000313" key="8">
    <source>
        <dbReference type="Ensembl" id="ENSJHYP00000009540.1"/>
    </source>
</evidence>
<dbReference type="Pfam" id="PF00171">
    <property type="entry name" value="Aldedh"/>
    <property type="match status" value="1"/>
</dbReference>
<dbReference type="SUPFAM" id="SSF53720">
    <property type="entry name" value="ALDH-like"/>
    <property type="match status" value="1"/>
</dbReference>
<dbReference type="GO" id="GO:0004029">
    <property type="term" value="F:aldehyde dehydrogenase (NAD+) activity"/>
    <property type="evidence" value="ECO:0007669"/>
    <property type="project" value="TreeGrafter"/>
</dbReference>
<dbReference type="InterPro" id="IPR016160">
    <property type="entry name" value="Ald_DH_CS_CYS"/>
</dbReference>
<dbReference type="Ensembl" id="ENSJHYT00000011556.1">
    <property type="protein sequence ID" value="ENSJHYP00000009540.1"/>
    <property type="gene ID" value="ENSJHYG00000007460.1"/>
</dbReference>
<proteinExistence type="inferred from homology"/>
<dbReference type="InterPro" id="IPR029510">
    <property type="entry name" value="Ald_DH_CS_GLU"/>
</dbReference>